<keyword evidence="1" id="KW-0694">RNA-binding</keyword>
<dbReference type="AlphaFoldDB" id="A0A1E5RZ40"/>
<feature type="compositionally biased region" description="Polar residues" evidence="2">
    <location>
        <begin position="329"/>
        <end position="338"/>
    </location>
</feature>
<feature type="compositionally biased region" description="Polar residues" evidence="2">
    <location>
        <begin position="189"/>
        <end position="204"/>
    </location>
</feature>
<feature type="region of interest" description="Disordered" evidence="2">
    <location>
        <begin position="255"/>
        <end position="380"/>
    </location>
</feature>
<evidence type="ECO:0000313" key="5">
    <source>
        <dbReference type="Proteomes" id="UP000095605"/>
    </source>
</evidence>
<dbReference type="InterPro" id="IPR012677">
    <property type="entry name" value="Nucleotide-bd_a/b_plait_sf"/>
</dbReference>
<reference evidence="5" key="1">
    <citation type="journal article" date="2016" name="Genome Announc.">
        <title>Genome sequences of three species of Hanseniaspora isolated from spontaneous wine fermentations.</title>
        <authorList>
            <person name="Sternes P.R."/>
            <person name="Lee D."/>
            <person name="Kutyna D.R."/>
            <person name="Borneman A.R."/>
        </authorList>
    </citation>
    <scope>NUCLEOTIDE SEQUENCE [LARGE SCALE GENOMIC DNA]</scope>
    <source>
        <strain evidence="5">AWRI3578</strain>
    </source>
</reference>
<comment type="caution">
    <text evidence="4">The sequence shown here is derived from an EMBL/GenBank/DDBJ whole genome shotgun (WGS) entry which is preliminary data.</text>
</comment>
<dbReference type="SMART" id="SM00360">
    <property type="entry name" value="RRM"/>
    <property type="match status" value="1"/>
</dbReference>
<gene>
    <name evidence="4" type="ORF">AWRI3578_g100</name>
</gene>
<proteinExistence type="predicted"/>
<dbReference type="Proteomes" id="UP000095605">
    <property type="component" value="Unassembled WGS sequence"/>
</dbReference>
<dbReference type="PROSITE" id="PS50102">
    <property type="entry name" value="RRM"/>
    <property type="match status" value="1"/>
</dbReference>
<dbReference type="GO" id="GO:0003723">
    <property type="term" value="F:RNA binding"/>
    <property type="evidence" value="ECO:0007669"/>
    <property type="project" value="UniProtKB-UniRule"/>
</dbReference>
<sequence length="380" mass="42195">MDLQDFLKSNAFTQSSSNAFNFTSNNIDLSKINEVPKAAPKAHDLNDFLTGKASSLDPSAEKTINSKKTYVEFPVPDYPPFMATFCNFPPDITEEGVKNWFEDGIQNPGCVLNLNMPKNMDNTYKRRGFVEFKSKSDLEKALKLSSSFLNSNKLYVDVADPNTRINSNGRSGGYGGRYASGLTMNWSKGSGAVPQQNDSYTSAQPVDWSKKGANQPERGVPASAIDWSQKGQNFREPRQEAPSATSFDWAKKGQNIREPRQEGPSAASLDWAKKGQNIREPRQEAPSATSFDWAKKGQNIREPRQEGPSAASMDWALKGSNKQREQSKPKTASPTSFDWSKKGAFVDEPRSQRNSKNNENKEAKSSTKTLGFDKLSLDEE</sequence>
<evidence type="ECO:0000259" key="3">
    <source>
        <dbReference type="PROSITE" id="PS50102"/>
    </source>
</evidence>
<dbReference type="Pfam" id="PF00076">
    <property type="entry name" value="RRM_1"/>
    <property type="match status" value="1"/>
</dbReference>
<keyword evidence="5" id="KW-1185">Reference proteome</keyword>
<dbReference type="InterPro" id="IPR000504">
    <property type="entry name" value="RRM_dom"/>
</dbReference>
<keyword evidence="4" id="KW-0648">Protein biosynthesis</keyword>
<feature type="domain" description="RRM" evidence="3">
    <location>
        <begin position="87"/>
        <end position="161"/>
    </location>
</feature>
<name>A0A1E5RZ40_9ASCO</name>
<dbReference type="OrthoDB" id="3972811at2759"/>
<evidence type="ECO:0000256" key="2">
    <source>
        <dbReference type="SAM" id="MobiDB-lite"/>
    </source>
</evidence>
<feature type="compositionally biased region" description="Basic and acidic residues" evidence="2">
    <location>
        <begin position="271"/>
        <end position="283"/>
    </location>
</feature>
<feature type="compositionally biased region" description="Basic and acidic residues" evidence="2">
    <location>
        <begin position="339"/>
        <end position="365"/>
    </location>
</feature>
<evidence type="ECO:0000256" key="1">
    <source>
        <dbReference type="PROSITE-ProRule" id="PRU00176"/>
    </source>
</evidence>
<feature type="region of interest" description="Disordered" evidence="2">
    <location>
        <begin position="231"/>
        <end position="250"/>
    </location>
</feature>
<feature type="compositionally biased region" description="Basic and acidic residues" evidence="2">
    <location>
        <begin position="293"/>
        <end position="305"/>
    </location>
</feature>
<dbReference type="EMBL" id="LPNL01000001">
    <property type="protein sequence ID" value="OEJ92242.1"/>
    <property type="molecule type" value="Genomic_DNA"/>
</dbReference>
<dbReference type="CDD" id="cd00590">
    <property type="entry name" value="RRM_SF"/>
    <property type="match status" value="1"/>
</dbReference>
<organism evidence="4 5">
    <name type="scientific">Hanseniaspora opuntiae</name>
    <dbReference type="NCBI Taxonomy" id="211096"/>
    <lineage>
        <taxon>Eukaryota</taxon>
        <taxon>Fungi</taxon>
        <taxon>Dikarya</taxon>
        <taxon>Ascomycota</taxon>
        <taxon>Saccharomycotina</taxon>
        <taxon>Saccharomycetes</taxon>
        <taxon>Saccharomycodales</taxon>
        <taxon>Saccharomycodaceae</taxon>
        <taxon>Hanseniaspora</taxon>
    </lineage>
</organism>
<keyword evidence="4" id="KW-0396">Initiation factor</keyword>
<dbReference type="SUPFAM" id="SSF54928">
    <property type="entry name" value="RNA-binding domain, RBD"/>
    <property type="match status" value="1"/>
</dbReference>
<dbReference type="Gene3D" id="3.30.70.330">
    <property type="match status" value="1"/>
</dbReference>
<dbReference type="InterPro" id="IPR035979">
    <property type="entry name" value="RBD_domain_sf"/>
</dbReference>
<protein>
    <submittedName>
        <fullName evidence="4">Eukaryotic translation initiation factor 4B</fullName>
    </submittedName>
</protein>
<evidence type="ECO:0000313" key="4">
    <source>
        <dbReference type="EMBL" id="OEJ92242.1"/>
    </source>
</evidence>
<feature type="region of interest" description="Disordered" evidence="2">
    <location>
        <begin position="189"/>
        <end position="220"/>
    </location>
</feature>
<dbReference type="GO" id="GO:0003743">
    <property type="term" value="F:translation initiation factor activity"/>
    <property type="evidence" value="ECO:0007669"/>
    <property type="project" value="UniProtKB-KW"/>
</dbReference>
<accession>A0A1E5RZ40</accession>